<comment type="function">
    <text evidence="10">One of several proteins that assist in the late maturation steps of the functional core of the 30S ribosomal subunit. Helps release RbfA from mature subunits. May play a role in the assembly of ribosomal proteins into the subunit. Circularly permuted GTPase that catalyzes slow GTP hydrolysis, GTPase activity is stimulated by the 30S ribosomal subunit.</text>
</comment>
<proteinExistence type="inferred from homology"/>
<dbReference type="KEGG" id="sxi:SXIM_48850"/>
<keyword evidence="6 10" id="KW-0378">Hydrolase</keyword>
<keyword evidence="8 10" id="KW-0694">RNA-binding</keyword>
<evidence type="ECO:0000256" key="4">
    <source>
        <dbReference type="ARBA" id="ARBA00022730"/>
    </source>
</evidence>
<dbReference type="NCBIfam" id="TIGR00157">
    <property type="entry name" value="ribosome small subunit-dependent GTPase A"/>
    <property type="match status" value="1"/>
</dbReference>
<evidence type="ECO:0000259" key="13">
    <source>
        <dbReference type="PROSITE" id="PS51721"/>
    </source>
</evidence>
<dbReference type="HOGENOM" id="CLU_033617_0_0_11"/>
<dbReference type="AlphaFoldDB" id="A0A0F7G1A2"/>
<evidence type="ECO:0000256" key="5">
    <source>
        <dbReference type="ARBA" id="ARBA00022741"/>
    </source>
</evidence>
<feature type="domain" description="CP-type G" evidence="13">
    <location>
        <begin position="86"/>
        <end position="244"/>
    </location>
</feature>
<keyword evidence="1 10" id="KW-0963">Cytoplasm</keyword>
<dbReference type="CDD" id="cd01854">
    <property type="entry name" value="YjeQ_EngC"/>
    <property type="match status" value="1"/>
</dbReference>
<dbReference type="PROSITE" id="PS50936">
    <property type="entry name" value="ENGC_GTPASE"/>
    <property type="match status" value="1"/>
</dbReference>
<evidence type="ECO:0000259" key="12">
    <source>
        <dbReference type="PROSITE" id="PS50936"/>
    </source>
</evidence>
<feature type="binding site" evidence="10">
    <location>
        <position position="267"/>
    </location>
    <ligand>
        <name>Zn(2+)</name>
        <dbReference type="ChEBI" id="CHEBI:29105"/>
    </ligand>
</feature>
<dbReference type="PROSITE" id="PS51721">
    <property type="entry name" value="G_CP"/>
    <property type="match status" value="1"/>
</dbReference>
<feature type="region of interest" description="Disordered" evidence="11">
    <location>
        <begin position="209"/>
        <end position="231"/>
    </location>
</feature>
<keyword evidence="5 10" id="KW-0547">Nucleotide-binding</keyword>
<feature type="binding site" evidence="10">
    <location>
        <position position="272"/>
    </location>
    <ligand>
        <name>Zn(2+)</name>
        <dbReference type="ChEBI" id="CHEBI:29105"/>
    </ligand>
</feature>
<dbReference type="PANTHER" id="PTHR32120">
    <property type="entry name" value="SMALL RIBOSOMAL SUBUNIT BIOGENESIS GTPASE RSGA"/>
    <property type="match status" value="1"/>
</dbReference>
<dbReference type="Pfam" id="PF03193">
    <property type="entry name" value="RsgA_GTPase"/>
    <property type="match status" value="1"/>
</dbReference>
<evidence type="ECO:0000256" key="8">
    <source>
        <dbReference type="ARBA" id="ARBA00022884"/>
    </source>
</evidence>
<dbReference type="GO" id="GO:0046872">
    <property type="term" value="F:metal ion binding"/>
    <property type="evidence" value="ECO:0007669"/>
    <property type="project" value="UniProtKB-KW"/>
</dbReference>
<evidence type="ECO:0000256" key="1">
    <source>
        <dbReference type="ARBA" id="ARBA00022490"/>
    </source>
</evidence>
<comment type="similarity">
    <text evidence="10">Belongs to the TRAFAC class YlqF/YawG GTPase family. RsgA subfamily.</text>
</comment>
<dbReference type="PANTHER" id="PTHR32120:SF10">
    <property type="entry name" value="SMALL RIBOSOMAL SUBUNIT BIOGENESIS GTPASE RSGA"/>
    <property type="match status" value="1"/>
</dbReference>
<evidence type="ECO:0000256" key="9">
    <source>
        <dbReference type="ARBA" id="ARBA00023134"/>
    </source>
</evidence>
<dbReference type="GO" id="GO:0005737">
    <property type="term" value="C:cytoplasm"/>
    <property type="evidence" value="ECO:0007669"/>
    <property type="project" value="UniProtKB-SubCell"/>
</dbReference>
<dbReference type="STRING" id="408015.SXIM_48850"/>
<evidence type="ECO:0000256" key="6">
    <source>
        <dbReference type="ARBA" id="ARBA00022801"/>
    </source>
</evidence>
<feature type="binding site" evidence="10">
    <location>
        <position position="280"/>
    </location>
    <ligand>
        <name>Zn(2+)</name>
        <dbReference type="ChEBI" id="CHEBI:29105"/>
    </ligand>
</feature>
<comment type="subcellular location">
    <subcellularLocation>
        <location evidence="10">Cytoplasm</location>
    </subcellularLocation>
</comment>
<keyword evidence="3 10" id="KW-0479">Metal-binding</keyword>
<keyword evidence="2 10" id="KW-0690">Ribosome biogenesis</keyword>
<keyword evidence="9 10" id="KW-0342">GTP-binding</keyword>
<feature type="binding site" evidence="10">
    <location>
        <begin position="133"/>
        <end position="136"/>
    </location>
    <ligand>
        <name>GTP</name>
        <dbReference type="ChEBI" id="CHEBI:37565"/>
    </ligand>
</feature>
<evidence type="ECO:0000313" key="15">
    <source>
        <dbReference type="Proteomes" id="UP000034034"/>
    </source>
</evidence>
<accession>A0A0F7G1A2</accession>
<dbReference type="InterPro" id="IPR004881">
    <property type="entry name" value="Ribosome_biogen_GTPase_RsgA"/>
</dbReference>
<organism evidence="14 15">
    <name type="scientific">Streptomyces xiamenensis</name>
    <dbReference type="NCBI Taxonomy" id="408015"/>
    <lineage>
        <taxon>Bacteria</taxon>
        <taxon>Bacillati</taxon>
        <taxon>Actinomycetota</taxon>
        <taxon>Actinomycetes</taxon>
        <taxon>Kitasatosporales</taxon>
        <taxon>Streptomycetaceae</taxon>
        <taxon>Streptomyces</taxon>
    </lineage>
</organism>
<dbReference type="Proteomes" id="UP000034034">
    <property type="component" value="Chromosome"/>
</dbReference>
<dbReference type="PATRIC" id="fig|408015.6.peg.4946"/>
<keyword evidence="7 10" id="KW-0862">Zinc</keyword>
<dbReference type="EMBL" id="CP009922">
    <property type="protein sequence ID" value="AKG46269.1"/>
    <property type="molecule type" value="Genomic_DNA"/>
</dbReference>
<dbReference type="InterPro" id="IPR010914">
    <property type="entry name" value="RsgA_GTPase_dom"/>
</dbReference>
<dbReference type="InterPro" id="IPR027417">
    <property type="entry name" value="P-loop_NTPase"/>
</dbReference>
<dbReference type="SUPFAM" id="SSF52540">
    <property type="entry name" value="P-loop containing nucleoside triphosphate hydrolases"/>
    <property type="match status" value="1"/>
</dbReference>
<dbReference type="Gene3D" id="3.40.50.300">
    <property type="entry name" value="P-loop containing nucleotide triphosphate hydrolases"/>
    <property type="match status" value="1"/>
</dbReference>
<evidence type="ECO:0000256" key="7">
    <source>
        <dbReference type="ARBA" id="ARBA00022833"/>
    </source>
</evidence>
<dbReference type="InterPro" id="IPR030378">
    <property type="entry name" value="G_CP_dom"/>
</dbReference>
<comment type="subunit">
    <text evidence="10">Monomer. Associates with 30S ribosomal subunit, binds 16S rRNA.</text>
</comment>
<feature type="domain" description="EngC GTPase" evidence="12">
    <location>
        <begin position="94"/>
        <end position="242"/>
    </location>
</feature>
<name>A0A0F7G1A2_9ACTN</name>
<evidence type="ECO:0000256" key="10">
    <source>
        <dbReference type="HAMAP-Rule" id="MF_01820"/>
    </source>
</evidence>
<dbReference type="Gene3D" id="1.10.40.50">
    <property type="entry name" value="Probable gtpase engc, domain 3"/>
    <property type="match status" value="1"/>
</dbReference>
<dbReference type="EC" id="3.6.1.-" evidence="10"/>
<keyword evidence="4 10" id="KW-0699">rRNA-binding</keyword>
<evidence type="ECO:0000256" key="3">
    <source>
        <dbReference type="ARBA" id="ARBA00022723"/>
    </source>
</evidence>
<evidence type="ECO:0000256" key="11">
    <source>
        <dbReference type="SAM" id="MobiDB-lite"/>
    </source>
</evidence>
<gene>
    <name evidence="10" type="primary">rsgA</name>
    <name evidence="14" type="ORF">SXIM_48850</name>
</gene>
<feature type="binding site" evidence="10">
    <location>
        <position position="274"/>
    </location>
    <ligand>
        <name>Zn(2+)</name>
        <dbReference type="ChEBI" id="CHEBI:29105"/>
    </ligand>
</feature>
<dbReference type="GO" id="GO:0042274">
    <property type="term" value="P:ribosomal small subunit biogenesis"/>
    <property type="evidence" value="ECO:0007669"/>
    <property type="project" value="UniProtKB-UniRule"/>
</dbReference>
<dbReference type="GO" id="GO:0005525">
    <property type="term" value="F:GTP binding"/>
    <property type="evidence" value="ECO:0007669"/>
    <property type="project" value="UniProtKB-UniRule"/>
</dbReference>
<sequence length="348" mass="36815">MLSGYGWNTSLEEDFTPYRTEGLTPARIVRVDRGRCEVVTGEGALHADSRAVTAPCTGDWAAVRGDRIEALLPRRTAIVRAEAARTSRGQVLAANVDTIVVTVPLADAISSDRLERLLALAWESGARPVIALTKADLSPDPQADRAEAESLAPGVEVFPVAAPSGEGMDALRAALSGTVALLGTSGAGKSTLGNALLGSAVLRTGTVSTAQHGKGRHTTVSRELVPLPGPGGGTLIDTPGLRGVGLHEAGAGLQQAFAEIEELARACRFADCAHDSEPGCAIQRAIEDGELPERRLASYRKLEREGRRAAARHDDRLRAVLHKETINRQKAISRHLRSVYGKDGGRQK</sequence>
<dbReference type="HAMAP" id="MF_01820">
    <property type="entry name" value="GTPase_RsgA"/>
    <property type="match status" value="1"/>
</dbReference>
<dbReference type="GO" id="GO:0019843">
    <property type="term" value="F:rRNA binding"/>
    <property type="evidence" value="ECO:0007669"/>
    <property type="project" value="UniProtKB-KW"/>
</dbReference>
<keyword evidence="15" id="KW-1185">Reference proteome</keyword>
<evidence type="ECO:0000313" key="14">
    <source>
        <dbReference type="EMBL" id="AKG46269.1"/>
    </source>
</evidence>
<evidence type="ECO:0000256" key="2">
    <source>
        <dbReference type="ARBA" id="ARBA00022517"/>
    </source>
</evidence>
<feature type="binding site" evidence="10">
    <location>
        <begin position="183"/>
        <end position="191"/>
    </location>
    <ligand>
        <name>GTP</name>
        <dbReference type="ChEBI" id="CHEBI:37565"/>
    </ligand>
</feature>
<comment type="cofactor">
    <cofactor evidence="10">
        <name>Zn(2+)</name>
        <dbReference type="ChEBI" id="CHEBI:29105"/>
    </cofactor>
    <text evidence="10">Binds 1 zinc ion per subunit.</text>
</comment>
<dbReference type="GO" id="GO:0003924">
    <property type="term" value="F:GTPase activity"/>
    <property type="evidence" value="ECO:0007669"/>
    <property type="project" value="UniProtKB-UniRule"/>
</dbReference>
<reference evidence="14" key="1">
    <citation type="submission" date="2019-08" db="EMBL/GenBank/DDBJ databases">
        <title>Complete genome sequence of a mangrove-derived Streptomyces xiamenensis.</title>
        <authorList>
            <person name="Xu J."/>
        </authorList>
    </citation>
    <scope>NUCLEOTIDE SEQUENCE</scope>
    <source>
        <strain evidence="14">318</strain>
    </source>
</reference>
<protein>
    <recommendedName>
        <fullName evidence="10">Small ribosomal subunit biogenesis GTPase RsgA</fullName>
        <ecNumber evidence="10">3.6.1.-</ecNumber>
    </recommendedName>
</protein>